<name>A0A9N9HF03_9GLOM</name>
<dbReference type="Proteomes" id="UP000789396">
    <property type="component" value="Unassembled WGS sequence"/>
</dbReference>
<feature type="coiled-coil region" evidence="1">
    <location>
        <begin position="62"/>
        <end position="110"/>
    </location>
</feature>
<evidence type="ECO:0000256" key="1">
    <source>
        <dbReference type="SAM" id="Coils"/>
    </source>
</evidence>
<sequence length="114" mass="13176">MAKIKKACISNGKKQRCLAGCTITKICRQCEQSNPRNTVNNSFSLPDDNHIKINRIHRREKNSKYAARQDELNVEFAALEKELDYFKRMVDSLEQNHSHLSLEISSLKKENSIL</sequence>
<comment type="caution">
    <text evidence="2">The sequence shown here is derived from an EMBL/GenBank/DDBJ whole genome shotgun (WGS) entry which is preliminary data.</text>
</comment>
<keyword evidence="1" id="KW-0175">Coiled coil</keyword>
<dbReference type="EMBL" id="CAJVPZ010016704">
    <property type="protein sequence ID" value="CAG8675319.1"/>
    <property type="molecule type" value="Genomic_DNA"/>
</dbReference>
<dbReference type="OrthoDB" id="2443928at2759"/>
<feature type="non-terminal residue" evidence="2">
    <location>
        <position position="114"/>
    </location>
</feature>
<organism evidence="2 3">
    <name type="scientific">Racocetra fulgida</name>
    <dbReference type="NCBI Taxonomy" id="60492"/>
    <lineage>
        <taxon>Eukaryota</taxon>
        <taxon>Fungi</taxon>
        <taxon>Fungi incertae sedis</taxon>
        <taxon>Mucoromycota</taxon>
        <taxon>Glomeromycotina</taxon>
        <taxon>Glomeromycetes</taxon>
        <taxon>Diversisporales</taxon>
        <taxon>Gigasporaceae</taxon>
        <taxon>Racocetra</taxon>
    </lineage>
</organism>
<protein>
    <submittedName>
        <fullName evidence="2">5330_t:CDS:1</fullName>
    </submittedName>
</protein>
<proteinExistence type="predicted"/>
<evidence type="ECO:0000313" key="3">
    <source>
        <dbReference type="Proteomes" id="UP000789396"/>
    </source>
</evidence>
<gene>
    <name evidence="2" type="ORF">RFULGI_LOCUS9394</name>
</gene>
<evidence type="ECO:0000313" key="2">
    <source>
        <dbReference type="EMBL" id="CAG8675319.1"/>
    </source>
</evidence>
<accession>A0A9N9HF03</accession>
<reference evidence="2" key="1">
    <citation type="submission" date="2021-06" db="EMBL/GenBank/DDBJ databases">
        <authorList>
            <person name="Kallberg Y."/>
            <person name="Tangrot J."/>
            <person name="Rosling A."/>
        </authorList>
    </citation>
    <scope>NUCLEOTIDE SEQUENCE</scope>
    <source>
        <strain evidence="2">IN212</strain>
    </source>
</reference>
<dbReference type="AlphaFoldDB" id="A0A9N9HF03"/>
<keyword evidence="3" id="KW-1185">Reference proteome</keyword>